<organism evidence="2 3">
    <name type="scientific">Abeliophyllum distichum</name>
    <dbReference type="NCBI Taxonomy" id="126358"/>
    <lineage>
        <taxon>Eukaryota</taxon>
        <taxon>Viridiplantae</taxon>
        <taxon>Streptophyta</taxon>
        <taxon>Embryophyta</taxon>
        <taxon>Tracheophyta</taxon>
        <taxon>Spermatophyta</taxon>
        <taxon>Magnoliopsida</taxon>
        <taxon>eudicotyledons</taxon>
        <taxon>Gunneridae</taxon>
        <taxon>Pentapetalae</taxon>
        <taxon>asterids</taxon>
        <taxon>lamiids</taxon>
        <taxon>Lamiales</taxon>
        <taxon>Oleaceae</taxon>
        <taxon>Forsythieae</taxon>
        <taxon>Abeliophyllum</taxon>
    </lineage>
</organism>
<name>A0ABD1RZK7_9LAMI</name>
<evidence type="ECO:0000313" key="3">
    <source>
        <dbReference type="Proteomes" id="UP001604336"/>
    </source>
</evidence>
<dbReference type="Proteomes" id="UP001604336">
    <property type="component" value="Unassembled WGS sequence"/>
</dbReference>
<evidence type="ECO:0000256" key="1">
    <source>
        <dbReference type="SAM" id="MobiDB-lite"/>
    </source>
</evidence>
<feature type="region of interest" description="Disordered" evidence="1">
    <location>
        <begin position="76"/>
        <end position="98"/>
    </location>
</feature>
<dbReference type="EMBL" id="JBFOLK010000008">
    <property type="protein sequence ID" value="KAL2493118.1"/>
    <property type="molecule type" value="Genomic_DNA"/>
</dbReference>
<dbReference type="AlphaFoldDB" id="A0ABD1RZK7"/>
<sequence>MQRQQAAQTAALNAYLQQGFVPLALPVYPPYQPRVYGEQDHHSYTLLALSEISLQRNEEVDSFQYKNQRWYKKTPTREYSQLERPEKQHLGTGFVSSRPEQLPLQRLQDMRQGKNELLKSYLARFTKEMKKCENITEA</sequence>
<evidence type="ECO:0000313" key="2">
    <source>
        <dbReference type="EMBL" id="KAL2493118.1"/>
    </source>
</evidence>
<protein>
    <submittedName>
        <fullName evidence="2">Uncharacterized protein</fullName>
    </submittedName>
</protein>
<keyword evidence="3" id="KW-1185">Reference proteome</keyword>
<reference evidence="3" key="1">
    <citation type="submission" date="2024-07" db="EMBL/GenBank/DDBJ databases">
        <title>Two chromosome-level genome assemblies of Korean endemic species Abeliophyllum distichum and Forsythia ovata (Oleaceae).</title>
        <authorList>
            <person name="Jang H."/>
        </authorList>
    </citation>
    <scope>NUCLEOTIDE SEQUENCE [LARGE SCALE GENOMIC DNA]</scope>
</reference>
<accession>A0ABD1RZK7</accession>
<comment type="caution">
    <text evidence="2">The sequence shown here is derived from an EMBL/GenBank/DDBJ whole genome shotgun (WGS) entry which is preliminary data.</text>
</comment>
<proteinExistence type="predicted"/>
<feature type="compositionally biased region" description="Basic and acidic residues" evidence="1">
    <location>
        <begin position="80"/>
        <end position="89"/>
    </location>
</feature>
<gene>
    <name evidence="2" type="ORF">Adt_28746</name>
</gene>